<keyword evidence="1" id="KW-0238">DNA-binding</keyword>
<dbReference type="Gene3D" id="1.10.10.60">
    <property type="entry name" value="Homeodomain-like"/>
    <property type="match status" value="1"/>
</dbReference>
<comment type="caution">
    <text evidence="3">The sequence shown here is derived from an EMBL/GenBank/DDBJ whole genome shotgun (WGS) entry which is preliminary data.</text>
</comment>
<evidence type="ECO:0000259" key="2">
    <source>
        <dbReference type="Pfam" id="PF03221"/>
    </source>
</evidence>
<dbReference type="Pfam" id="PF03221">
    <property type="entry name" value="HTH_Tnp_Tc5"/>
    <property type="match status" value="1"/>
</dbReference>
<sequence length="143" mass="16641">MKIEDKRIDRSTNIAEQKIKIDWTSTLSTSSSILATDANLIRKTSHESAISKAKNRRIGAGLKPLYPDVEELNKWIEILRQDGIAITTYKVQQKIKSLLNNEYSQQYPNAKNSFIASYKWFYGFMNHYDLSIHQKNKNWTKIT</sequence>
<gene>
    <name evidence="3" type="ORF">ALEPTO_LOCUS7947</name>
</gene>
<proteinExistence type="predicted"/>
<dbReference type="OrthoDB" id="2158935at2759"/>
<organism evidence="3 4">
    <name type="scientific">Ambispora leptoticha</name>
    <dbReference type="NCBI Taxonomy" id="144679"/>
    <lineage>
        <taxon>Eukaryota</taxon>
        <taxon>Fungi</taxon>
        <taxon>Fungi incertae sedis</taxon>
        <taxon>Mucoromycota</taxon>
        <taxon>Glomeromycotina</taxon>
        <taxon>Glomeromycetes</taxon>
        <taxon>Archaeosporales</taxon>
        <taxon>Ambisporaceae</taxon>
        <taxon>Ambispora</taxon>
    </lineage>
</organism>
<name>A0A9N9CAP0_9GLOM</name>
<feature type="domain" description="HTH CENPB-type" evidence="2">
    <location>
        <begin position="70"/>
        <end position="132"/>
    </location>
</feature>
<dbReference type="Proteomes" id="UP000789508">
    <property type="component" value="Unassembled WGS sequence"/>
</dbReference>
<dbReference type="EMBL" id="CAJVPS010003935">
    <property type="protein sequence ID" value="CAG8596604.1"/>
    <property type="molecule type" value="Genomic_DNA"/>
</dbReference>
<keyword evidence="4" id="KW-1185">Reference proteome</keyword>
<reference evidence="3" key="1">
    <citation type="submission" date="2021-06" db="EMBL/GenBank/DDBJ databases">
        <authorList>
            <person name="Kallberg Y."/>
            <person name="Tangrot J."/>
            <person name="Rosling A."/>
        </authorList>
    </citation>
    <scope>NUCLEOTIDE SEQUENCE</scope>
    <source>
        <strain evidence="3">FL130A</strain>
    </source>
</reference>
<evidence type="ECO:0000313" key="4">
    <source>
        <dbReference type="Proteomes" id="UP000789508"/>
    </source>
</evidence>
<dbReference type="AlphaFoldDB" id="A0A9N9CAP0"/>
<evidence type="ECO:0000313" key="3">
    <source>
        <dbReference type="EMBL" id="CAG8596604.1"/>
    </source>
</evidence>
<accession>A0A9N9CAP0</accession>
<protein>
    <submittedName>
        <fullName evidence="3">3465_t:CDS:1</fullName>
    </submittedName>
</protein>
<dbReference type="GO" id="GO:0003677">
    <property type="term" value="F:DNA binding"/>
    <property type="evidence" value="ECO:0007669"/>
    <property type="project" value="UniProtKB-KW"/>
</dbReference>
<dbReference type="InterPro" id="IPR006600">
    <property type="entry name" value="HTH_CenpB_DNA-bd_dom"/>
</dbReference>
<evidence type="ECO:0000256" key="1">
    <source>
        <dbReference type="ARBA" id="ARBA00023125"/>
    </source>
</evidence>